<feature type="coiled-coil region" evidence="1">
    <location>
        <begin position="128"/>
        <end position="162"/>
    </location>
</feature>
<evidence type="ECO:0000313" key="2">
    <source>
        <dbReference type="EMBL" id="KAF8786277.1"/>
    </source>
</evidence>
<gene>
    <name evidence="2" type="ORF">HNY73_008011</name>
</gene>
<dbReference type="Proteomes" id="UP000807504">
    <property type="component" value="Unassembled WGS sequence"/>
</dbReference>
<protein>
    <submittedName>
        <fullName evidence="2">Uncharacterized protein</fullName>
    </submittedName>
</protein>
<name>A0A8T0F598_ARGBR</name>
<sequence>MKNLRNEKRFIQGKKNILNSLIEKIKLDVKDMQAATMQLDELYKKEQDFTTEKEKEMAALDNRLQESQERKDMLLFLIDKFSVAKTFLDSLAKLNNFPDVINLVRSYLILEALNEQFLQLELESMMAMKKIQDMHSEMENLLKEHRSNVMELEKRYENLVCQQQNSKSANSELRQLLDNKLISQKDEDASWEQIKRWASGMCKKISIYKDTSIQPKDFIKQLDEIYDFIEASKKILKK</sequence>
<evidence type="ECO:0000256" key="1">
    <source>
        <dbReference type="SAM" id="Coils"/>
    </source>
</evidence>
<dbReference type="EMBL" id="JABXBU010000015">
    <property type="protein sequence ID" value="KAF8786277.1"/>
    <property type="molecule type" value="Genomic_DNA"/>
</dbReference>
<keyword evidence="1" id="KW-0175">Coiled coil</keyword>
<organism evidence="2 3">
    <name type="scientific">Argiope bruennichi</name>
    <name type="common">Wasp spider</name>
    <name type="synonym">Aranea bruennichi</name>
    <dbReference type="NCBI Taxonomy" id="94029"/>
    <lineage>
        <taxon>Eukaryota</taxon>
        <taxon>Metazoa</taxon>
        <taxon>Ecdysozoa</taxon>
        <taxon>Arthropoda</taxon>
        <taxon>Chelicerata</taxon>
        <taxon>Arachnida</taxon>
        <taxon>Araneae</taxon>
        <taxon>Araneomorphae</taxon>
        <taxon>Entelegynae</taxon>
        <taxon>Araneoidea</taxon>
        <taxon>Araneidae</taxon>
        <taxon>Argiope</taxon>
    </lineage>
</organism>
<keyword evidence="3" id="KW-1185">Reference proteome</keyword>
<evidence type="ECO:0000313" key="3">
    <source>
        <dbReference type="Proteomes" id="UP000807504"/>
    </source>
</evidence>
<comment type="caution">
    <text evidence="2">The sequence shown here is derived from an EMBL/GenBank/DDBJ whole genome shotgun (WGS) entry which is preliminary data.</text>
</comment>
<reference evidence="2" key="2">
    <citation type="submission" date="2020-06" db="EMBL/GenBank/DDBJ databases">
        <authorList>
            <person name="Sheffer M."/>
        </authorList>
    </citation>
    <scope>NUCLEOTIDE SEQUENCE</scope>
</reference>
<proteinExistence type="predicted"/>
<dbReference type="AlphaFoldDB" id="A0A8T0F598"/>
<reference evidence="2" key="1">
    <citation type="journal article" date="2020" name="bioRxiv">
        <title>Chromosome-level reference genome of the European wasp spider Argiope bruennichi: a resource for studies on range expansion and evolutionary adaptation.</title>
        <authorList>
            <person name="Sheffer M.M."/>
            <person name="Hoppe A."/>
            <person name="Krehenwinkel H."/>
            <person name="Uhl G."/>
            <person name="Kuss A.W."/>
            <person name="Jensen L."/>
            <person name="Jensen C."/>
            <person name="Gillespie R.G."/>
            <person name="Hoff K.J."/>
            <person name="Prost S."/>
        </authorList>
    </citation>
    <scope>NUCLEOTIDE SEQUENCE</scope>
</reference>
<accession>A0A8T0F598</accession>